<dbReference type="InterPro" id="IPR002931">
    <property type="entry name" value="Transglutaminase-like"/>
</dbReference>
<dbReference type="SUPFAM" id="SSF54001">
    <property type="entry name" value="Cysteine proteinases"/>
    <property type="match status" value="1"/>
</dbReference>
<keyword evidence="4" id="KW-1185">Reference proteome</keyword>
<dbReference type="PANTHER" id="PTHR42736:SF1">
    <property type="entry name" value="PROTEIN-GLUTAMINE GAMMA-GLUTAMYLTRANSFERASE"/>
    <property type="match status" value="1"/>
</dbReference>
<protein>
    <submittedName>
        <fullName evidence="3">TransglutaminaseTgpA domain-containing protein</fullName>
    </submittedName>
</protein>
<dbReference type="Gene3D" id="3.10.620.30">
    <property type="match status" value="1"/>
</dbReference>
<dbReference type="InterPro" id="IPR052901">
    <property type="entry name" value="Bact_TGase-like"/>
</dbReference>
<dbReference type="PANTHER" id="PTHR42736">
    <property type="entry name" value="PROTEIN-GLUTAMINE GAMMA-GLUTAMYLTRANSFERASE"/>
    <property type="match status" value="1"/>
</dbReference>
<sequence length="638" mass="69737">MSEAPPGDSRLARGVEGLPVFAALALHALAHDRWLLCVPAAVLLLVGVLLDKRPPYSPRLLLAAAAVGGVAGFLLSGRWPQPAPIPPVIMGPLCGALVGLSIFSAITGRRHYAIIYALLLSALSAAVRGSEAVYAGLAGVAVCMLAVAFARGRMSQAGMAGWLGFGLYALVVLGTSFGMWRFVRASEGVLTDTVFRLMQEVPRPSGMALQSEIPLERQGRMPNTVRLLMELRGERPERLRTTVLDTFDGTRWTTSRALDQARLKLTPPTEGEPLRTTELTFLQSLRPYLPAPAGIRAVEGAYPQVLGGWMLRADGQEGTTLTLRHPEREQLPPEPPPDAALSALPEALREELRPLALELTRGAATPRARAEALEAWFRDNFQYSLSVDLSGEGSPLAILIREKRPAWCVYFASAMAALLRSMDIPARLAGGFVPQEENPFSNAFLVRERDAHAWVEVYLEDEGRFVAFDPTPWRSRDALIEAGRSSTASAAMQALGSFFRRWSSRLFSSPLEALGAVARFPLTWLLVAALAFWRLRARSRRQRANRPRQAMRGADPTVTALYARYLRVMKRHAGLVPGHTETDDELVRRLRAARGNSAADLALQFLTLYRQVRFGSGVSDPSALEALATALEHALRIP</sequence>
<organism evidence="3 4">
    <name type="scientific">Hyalangium rubrum</name>
    <dbReference type="NCBI Taxonomy" id="3103134"/>
    <lineage>
        <taxon>Bacteria</taxon>
        <taxon>Pseudomonadati</taxon>
        <taxon>Myxococcota</taxon>
        <taxon>Myxococcia</taxon>
        <taxon>Myxococcales</taxon>
        <taxon>Cystobacterineae</taxon>
        <taxon>Archangiaceae</taxon>
        <taxon>Hyalangium</taxon>
    </lineage>
</organism>
<dbReference type="EMBL" id="JAXIVS010000001">
    <property type="protein sequence ID" value="MDY7225470.1"/>
    <property type="molecule type" value="Genomic_DNA"/>
</dbReference>
<keyword evidence="1" id="KW-0472">Membrane</keyword>
<feature type="transmembrane region" description="Helical" evidence="1">
    <location>
        <begin position="133"/>
        <end position="150"/>
    </location>
</feature>
<name>A0ABU5GWB4_9BACT</name>
<evidence type="ECO:0000313" key="3">
    <source>
        <dbReference type="EMBL" id="MDY7225470.1"/>
    </source>
</evidence>
<comment type="caution">
    <text evidence="3">The sequence shown here is derived from an EMBL/GenBank/DDBJ whole genome shotgun (WGS) entry which is preliminary data.</text>
</comment>
<dbReference type="RefSeq" id="WP_321544180.1">
    <property type="nucleotide sequence ID" value="NZ_JAXIVS010000001.1"/>
</dbReference>
<feature type="domain" description="Transglutaminase-like" evidence="2">
    <location>
        <begin position="400"/>
        <end position="472"/>
    </location>
</feature>
<feature type="transmembrane region" description="Helical" evidence="1">
    <location>
        <begin position="20"/>
        <end position="48"/>
    </location>
</feature>
<dbReference type="InterPro" id="IPR021878">
    <property type="entry name" value="TgpA_N"/>
</dbReference>
<gene>
    <name evidence="3" type="ORF">SYV04_03715</name>
</gene>
<feature type="transmembrane region" description="Helical" evidence="1">
    <location>
        <begin position="60"/>
        <end position="79"/>
    </location>
</feature>
<dbReference type="SMART" id="SM00460">
    <property type="entry name" value="TGc"/>
    <property type="match status" value="1"/>
</dbReference>
<keyword evidence="1" id="KW-1133">Transmembrane helix</keyword>
<feature type="transmembrane region" description="Helical" evidence="1">
    <location>
        <begin position="513"/>
        <end position="533"/>
    </location>
</feature>
<reference evidence="3 4" key="1">
    <citation type="submission" date="2023-12" db="EMBL/GenBank/DDBJ databases">
        <title>the genome sequence of Hyalangium sp. s54d21.</title>
        <authorList>
            <person name="Zhang X."/>
        </authorList>
    </citation>
    <scope>NUCLEOTIDE SEQUENCE [LARGE SCALE GENOMIC DNA]</scope>
    <source>
        <strain evidence="4">s54d21</strain>
    </source>
</reference>
<dbReference type="Pfam" id="PF11992">
    <property type="entry name" value="TgpA_N"/>
    <property type="match status" value="1"/>
</dbReference>
<dbReference type="InterPro" id="IPR038765">
    <property type="entry name" value="Papain-like_cys_pep_sf"/>
</dbReference>
<dbReference type="InterPro" id="IPR025403">
    <property type="entry name" value="TgpA-like_C"/>
</dbReference>
<feature type="transmembrane region" description="Helical" evidence="1">
    <location>
        <begin position="110"/>
        <end position="127"/>
    </location>
</feature>
<dbReference type="Pfam" id="PF13559">
    <property type="entry name" value="DUF4129"/>
    <property type="match status" value="1"/>
</dbReference>
<proteinExistence type="predicted"/>
<dbReference type="Pfam" id="PF01841">
    <property type="entry name" value="Transglut_core"/>
    <property type="match status" value="1"/>
</dbReference>
<feature type="transmembrane region" description="Helical" evidence="1">
    <location>
        <begin position="85"/>
        <end position="103"/>
    </location>
</feature>
<evidence type="ECO:0000256" key="1">
    <source>
        <dbReference type="SAM" id="Phobius"/>
    </source>
</evidence>
<dbReference type="Proteomes" id="UP001291309">
    <property type="component" value="Unassembled WGS sequence"/>
</dbReference>
<feature type="transmembrane region" description="Helical" evidence="1">
    <location>
        <begin position="162"/>
        <end position="183"/>
    </location>
</feature>
<accession>A0ABU5GWB4</accession>
<evidence type="ECO:0000259" key="2">
    <source>
        <dbReference type="SMART" id="SM00460"/>
    </source>
</evidence>
<evidence type="ECO:0000313" key="4">
    <source>
        <dbReference type="Proteomes" id="UP001291309"/>
    </source>
</evidence>
<keyword evidence="1" id="KW-0812">Transmembrane</keyword>